<name>R7T6V2_CAPTE</name>
<evidence type="ECO:0000313" key="5">
    <source>
        <dbReference type="EnsemblMetazoa" id="CapteP103499"/>
    </source>
</evidence>
<dbReference type="Gene3D" id="3.40.50.300">
    <property type="entry name" value="P-loop containing nucleotide triphosphate hydrolases"/>
    <property type="match status" value="2"/>
</dbReference>
<dbReference type="EMBL" id="KB311447">
    <property type="protein sequence ID" value="ELT89245.1"/>
    <property type="molecule type" value="Genomic_DNA"/>
</dbReference>
<reference evidence="5" key="3">
    <citation type="submission" date="2015-06" db="UniProtKB">
        <authorList>
            <consortium name="EnsemblMetazoa"/>
        </authorList>
    </citation>
    <scope>IDENTIFICATION</scope>
</reference>
<feature type="active site" description="For sulfotransferase activity" evidence="2">
    <location>
        <position position="28"/>
    </location>
</feature>
<evidence type="ECO:0000313" key="4">
    <source>
        <dbReference type="EMBL" id="ELT89245.1"/>
    </source>
</evidence>
<dbReference type="EMBL" id="AMQN01032822">
    <property type="status" value="NOT_ANNOTATED_CDS"/>
    <property type="molecule type" value="Genomic_DNA"/>
</dbReference>
<dbReference type="SUPFAM" id="SSF52540">
    <property type="entry name" value="P-loop containing nucleoside triphosphate hydrolases"/>
    <property type="match status" value="1"/>
</dbReference>
<accession>R7T6V2</accession>
<protein>
    <recommendedName>
        <fullName evidence="7">Sulfotransferase domain-containing protein</fullName>
    </recommendedName>
</protein>
<feature type="binding site" evidence="3">
    <location>
        <begin position="28"/>
        <end position="32"/>
    </location>
    <ligand>
        <name>3'-phosphoadenylyl sulfate</name>
        <dbReference type="ChEBI" id="CHEBI:58339"/>
    </ligand>
</feature>
<dbReference type="AlphaFoldDB" id="R7T6V2"/>
<dbReference type="GO" id="GO:0008467">
    <property type="term" value="F:[heparan sulfate]-glucosamine 3-sulfotransferase activity"/>
    <property type="evidence" value="ECO:0007669"/>
    <property type="project" value="TreeGrafter"/>
</dbReference>
<dbReference type="STRING" id="283909.R7T6V2"/>
<evidence type="ECO:0000313" key="6">
    <source>
        <dbReference type="Proteomes" id="UP000014760"/>
    </source>
</evidence>
<evidence type="ECO:0000256" key="1">
    <source>
        <dbReference type="ARBA" id="ARBA00022679"/>
    </source>
</evidence>
<evidence type="ECO:0008006" key="7">
    <source>
        <dbReference type="Google" id="ProtNLM"/>
    </source>
</evidence>
<dbReference type="InterPro" id="IPR027417">
    <property type="entry name" value="P-loop_NTPase"/>
</dbReference>
<dbReference type="HOGENOM" id="CLU_1572107_0_0_1"/>
<dbReference type="InterPro" id="IPR037359">
    <property type="entry name" value="NST/OST"/>
</dbReference>
<dbReference type="OMA" id="ENNDTAH"/>
<dbReference type="PANTHER" id="PTHR10605:SF72">
    <property type="entry name" value="HEPARAN SULFATE 3-O SULFOTRANSFERASE-B, ISOFORM A"/>
    <property type="match status" value="1"/>
</dbReference>
<dbReference type="OrthoDB" id="6158108at2759"/>
<dbReference type="PANTHER" id="PTHR10605">
    <property type="entry name" value="HEPARAN SULFATE SULFOTRANSFERASE"/>
    <property type="match status" value="1"/>
</dbReference>
<keyword evidence="1" id="KW-0808">Transferase</keyword>
<dbReference type="EnsemblMetazoa" id="CapteT103499">
    <property type="protein sequence ID" value="CapteP103499"/>
    <property type="gene ID" value="CapteG103499"/>
</dbReference>
<reference evidence="6" key="1">
    <citation type="submission" date="2012-12" db="EMBL/GenBank/DDBJ databases">
        <authorList>
            <person name="Hellsten U."/>
            <person name="Grimwood J."/>
            <person name="Chapman J.A."/>
            <person name="Shapiro H."/>
            <person name="Aerts A."/>
            <person name="Otillar R.P."/>
            <person name="Terry A.Y."/>
            <person name="Boore J.L."/>
            <person name="Simakov O."/>
            <person name="Marletaz F."/>
            <person name="Cho S.-J."/>
            <person name="Edsinger-Gonzales E."/>
            <person name="Havlak P."/>
            <person name="Kuo D.-H."/>
            <person name="Larsson T."/>
            <person name="Lv J."/>
            <person name="Arendt D."/>
            <person name="Savage R."/>
            <person name="Osoegawa K."/>
            <person name="de Jong P."/>
            <person name="Lindberg D.R."/>
            <person name="Seaver E.C."/>
            <person name="Weisblat D.A."/>
            <person name="Putnam N.H."/>
            <person name="Grigoriev I.V."/>
            <person name="Rokhsar D.S."/>
        </authorList>
    </citation>
    <scope>NUCLEOTIDE SEQUENCE</scope>
    <source>
        <strain evidence="6">I ESC-2004</strain>
    </source>
</reference>
<reference evidence="4 6" key="2">
    <citation type="journal article" date="2013" name="Nature">
        <title>Insights into bilaterian evolution from three spiralian genomes.</title>
        <authorList>
            <person name="Simakov O."/>
            <person name="Marletaz F."/>
            <person name="Cho S.J."/>
            <person name="Edsinger-Gonzales E."/>
            <person name="Havlak P."/>
            <person name="Hellsten U."/>
            <person name="Kuo D.H."/>
            <person name="Larsson T."/>
            <person name="Lv J."/>
            <person name="Arendt D."/>
            <person name="Savage R."/>
            <person name="Osoegawa K."/>
            <person name="de Jong P."/>
            <person name="Grimwood J."/>
            <person name="Chapman J.A."/>
            <person name="Shapiro H."/>
            <person name="Aerts A."/>
            <person name="Otillar R.P."/>
            <person name="Terry A.Y."/>
            <person name="Boore J.L."/>
            <person name="Grigoriev I.V."/>
            <person name="Lindberg D.R."/>
            <person name="Seaver E.C."/>
            <person name="Weisblat D.A."/>
            <person name="Putnam N.H."/>
            <person name="Rokhsar D.S."/>
        </authorList>
    </citation>
    <scope>NUCLEOTIDE SEQUENCE</scope>
    <source>
        <strain evidence="4 6">I ESC-2004</strain>
    </source>
</reference>
<keyword evidence="6" id="KW-1185">Reference proteome</keyword>
<sequence>MTDPLPVTSTEDAIKQRLPSCLIIGVRKGGTRLLLHFLNRHPRIEAVGPETAFFSSMVKYNRGIQWYLEQMPAVTADKIINGDAFAKENPAETLIKVEKFLGLEQFSNLQDYFFSSEKGFRCAKNSGCLQDEKGHKFPPLNQTVAAKFRRYFKPFNKEFYKLTGIDFHWK</sequence>
<proteinExistence type="predicted"/>
<gene>
    <name evidence="4" type="ORF">CAPTEDRAFT_103499</name>
</gene>
<evidence type="ECO:0000256" key="3">
    <source>
        <dbReference type="PIRSR" id="PIRSR637359-2"/>
    </source>
</evidence>
<dbReference type="Proteomes" id="UP000014760">
    <property type="component" value="Unassembled WGS sequence"/>
</dbReference>
<organism evidence="4">
    <name type="scientific">Capitella teleta</name>
    <name type="common">Polychaete worm</name>
    <dbReference type="NCBI Taxonomy" id="283909"/>
    <lineage>
        <taxon>Eukaryota</taxon>
        <taxon>Metazoa</taxon>
        <taxon>Spiralia</taxon>
        <taxon>Lophotrochozoa</taxon>
        <taxon>Annelida</taxon>
        <taxon>Polychaeta</taxon>
        <taxon>Sedentaria</taxon>
        <taxon>Scolecida</taxon>
        <taxon>Capitellidae</taxon>
        <taxon>Capitella</taxon>
    </lineage>
</organism>
<evidence type="ECO:0000256" key="2">
    <source>
        <dbReference type="PIRSR" id="PIRSR637359-1"/>
    </source>
</evidence>